<accession>A0A0N9HKH2</accession>
<gene>
    <name evidence="2" type="ORF">AOZ06_05890</name>
</gene>
<name>A0A0N9HKH2_9PSEU</name>
<keyword evidence="3" id="KW-1185">Reference proteome</keyword>
<organism evidence="2 3">
    <name type="scientific">Kibdelosporangium phytohabitans</name>
    <dbReference type="NCBI Taxonomy" id="860235"/>
    <lineage>
        <taxon>Bacteria</taxon>
        <taxon>Bacillati</taxon>
        <taxon>Actinomycetota</taxon>
        <taxon>Actinomycetes</taxon>
        <taxon>Pseudonocardiales</taxon>
        <taxon>Pseudonocardiaceae</taxon>
        <taxon>Kibdelosporangium</taxon>
    </lineage>
</organism>
<feature type="compositionally biased region" description="Polar residues" evidence="1">
    <location>
        <begin position="177"/>
        <end position="192"/>
    </location>
</feature>
<dbReference type="Proteomes" id="UP000063699">
    <property type="component" value="Chromosome"/>
</dbReference>
<dbReference type="EMBL" id="CP012752">
    <property type="protein sequence ID" value="ALG06520.1"/>
    <property type="molecule type" value="Genomic_DNA"/>
</dbReference>
<reference evidence="2 3" key="1">
    <citation type="submission" date="2015-07" db="EMBL/GenBank/DDBJ databases">
        <title>Genome sequencing of Kibdelosporangium phytohabitans.</title>
        <authorList>
            <person name="Qin S."/>
            <person name="Xing K."/>
        </authorList>
    </citation>
    <scope>NUCLEOTIDE SEQUENCE [LARGE SCALE GENOMIC DNA]</scope>
    <source>
        <strain evidence="2 3">KLBMP1111</strain>
    </source>
</reference>
<dbReference type="AlphaFoldDB" id="A0A0N9HKH2"/>
<evidence type="ECO:0000256" key="1">
    <source>
        <dbReference type="SAM" id="MobiDB-lite"/>
    </source>
</evidence>
<proteinExistence type="predicted"/>
<feature type="region of interest" description="Disordered" evidence="1">
    <location>
        <begin position="174"/>
        <end position="198"/>
    </location>
</feature>
<evidence type="ECO:0000313" key="3">
    <source>
        <dbReference type="Proteomes" id="UP000063699"/>
    </source>
</evidence>
<dbReference type="KEGG" id="kphy:AOZ06_05890"/>
<protein>
    <submittedName>
        <fullName evidence="2">Uncharacterized protein</fullName>
    </submittedName>
</protein>
<sequence length="309" mass="32685">MLAATTLLVAGCSAGQGDPKVALTVGDVNVSTVEQVQQKLNDLLATNKGAQDQARQRKLAEISRGIVEQQARIQLAADAAKKLGITLDEQLVEQSIPTLTGEQATQGEPFQGIVDAAFPAKDIARYRLTLIELGGRAIGRNAVTFDVAFLQNLGDARALAKKVAEDPARSAELMQKAPNTVQEPGIGQTQDPSKARDPQQLLQVSASPLFNLPVGSVVATRLNGEQGGYIVFHLKGKQPAQPPNGFDPTSVDPMQLAQVGQALLVPLAQQAGVQPNPRFGTWDPVTLKVVSVEESSVVSTVLQAKTPKP</sequence>
<evidence type="ECO:0000313" key="2">
    <source>
        <dbReference type="EMBL" id="ALG06520.1"/>
    </source>
</evidence>